<dbReference type="AlphaFoldDB" id="A0AAV3YEL6"/>
<name>A0AAV3YEL6_9GAST</name>
<evidence type="ECO:0000313" key="3">
    <source>
        <dbReference type="Proteomes" id="UP000735302"/>
    </source>
</evidence>
<dbReference type="EMBL" id="BLXT01001455">
    <property type="protein sequence ID" value="GFN85760.1"/>
    <property type="molecule type" value="Genomic_DNA"/>
</dbReference>
<comment type="caution">
    <text evidence="2">The sequence shown here is derived from an EMBL/GenBank/DDBJ whole genome shotgun (WGS) entry which is preliminary data.</text>
</comment>
<protein>
    <submittedName>
        <fullName evidence="2">Uncharacterized protein</fullName>
    </submittedName>
</protein>
<organism evidence="2 3">
    <name type="scientific">Plakobranchus ocellatus</name>
    <dbReference type="NCBI Taxonomy" id="259542"/>
    <lineage>
        <taxon>Eukaryota</taxon>
        <taxon>Metazoa</taxon>
        <taxon>Spiralia</taxon>
        <taxon>Lophotrochozoa</taxon>
        <taxon>Mollusca</taxon>
        <taxon>Gastropoda</taxon>
        <taxon>Heterobranchia</taxon>
        <taxon>Euthyneura</taxon>
        <taxon>Panpulmonata</taxon>
        <taxon>Sacoglossa</taxon>
        <taxon>Placobranchoidea</taxon>
        <taxon>Plakobranchidae</taxon>
        <taxon>Plakobranchus</taxon>
    </lineage>
</organism>
<evidence type="ECO:0000313" key="2">
    <source>
        <dbReference type="EMBL" id="GFN85760.1"/>
    </source>
</evidence>
<gene>
    <name evidence="2" type="ORF">PoB_001226600</name>
</gene>
<feature type="region of interest" description="Disordered" evidence="1">
    <location>
        <begin position="47"/>
        <end position="68"/>
    </location>
</feature>
<sequence>MESQTHDELHCAALTTESLIYKNIENAKNNNNDSNNKQTYLSVIDVSGSARGPNQPPGTHNHSCVPSIASPVNRHITSKLRSGLDPFQWHANFPGGSEF</sequence>
<proteinExistence type="predicted"/>
<dbReference type="Proteomes" id="UP000735302">
    <property type="component" value="Unassembled WGS sequence"/>
</dbReference>
<evidence type="ECO:0000256" key="1">
    <source>
        <dbReference type="SAM" id="MobiDB-lite"/>
    </source>
</evidence>
<accession>A0AAV3YEL6</accession>
<reference evidence="2 3" key="1">
    <citation type="journal article" date="2021" name="Elife">
        <title>Chloroplast acquisition without the gene transfer in kleptoplastic sea slugs, Plakobranchus ocellatus.</title>
        <authorList>
            <person name="Maeda T."/>
            <person name="Takahashi S."/>
            <person name="Yoshida T."/>
            <person name="Shimamura S."/>
            <person name="Takaki Y."/>
            <person name="Nagai Y."/>
            <person name="Toyoda A."/>
            <person name="Suzuki Y."/>
            <person name="Arimoto A."/>
            <person name="Ishii H."/>
            <person name="Satoh N."/>
            <person name="Nishiyama T."/>
            <person name="Hasebe M."/>
            <person name="Maruyama T."/>
            <person name="Minagawa J."/>
            <person name="Obokata J."/>
            <person name="Shigenobu S."/>
        </authorList>
    </citation>
    <scope>NUCLEOTIDE SEQUENCE [LARGE SCALE GENOMIC DNA]</scope>
</reference>
<keyword evidence="3" id="KW-1185">Reference proteome</keyword>